<dbReference type="InterPro" id="IPR023296">
    <property type="entry name" value="Glyco_hydro_beta-prop_sf"/>
</dbReference>
<protein>
    <recommendedName>
        <fullName evidence="3">Glucosamine inositolphosphorylceramide transferase 1 N-terminal domain-containing protein</fullName>
    </recommendedName>
</protein>
<keyword evidence="1" id="KW-0858">Xylan degradation</keyword>
<evidence type="ECO:0000256" key="1">
    <source>
        <dbReference type="ARBA" id="ARBA00022651"/>
    </source>
</evidence>
<organism evidence="4 5">
    <name type="scientific">Paenibacillus marchantiophytorum</name>
    <dbReference type="NCBI Taxonomy" id="1619310"/>
    <lineage>
        <taxon>Bacteria</taxon>
        <taxon>Bacillati</taxon>
        <taxon>Bacillota</taxon>
        <taxon>Bacilli</taxon>
        <taxon>Bacillales</taxon>
        <taxon>Paenibacillaceae</taxon>
        <taxon>Paenibacillus</taxon>
    </lineage>
</organism>
<keyword evidence="5" id="KW-1185">Reference proteome</keyword>
<evidence type="ECO:0000313" key="4">
    <source>
        <dbReference type="EMBL" id="GGI46055.1"/>
    </source>
</evidence>
<proteinExistence type="predicted"/>
<reference evidence="5" key="1">
    <citation type="journal article" date="2019" name="Int. J. Syst. Evol. Microbiol.">
        <title>The Global Catalogue of Microorganisms (GCM) 10K type strain sequencing project: providing services to taxonomists for standard genome sequencing and annotation.</title>
        <authorList>
            <consortium name="The Broad Institute Genomics Platform"/>
            <consortium name="The Broad Institute Genome Sequencing Center for Infectious Disease"/>
            <person name="Wu L."/>
            <person name="Ma J."/>
        </authorList>
    </citation>
    <scope>NUCLEOTIDE SEQUENCE [LARGE SCALE GENOMIC DNA]</scope>
    <source>
        <strain evidence="5">CGMCC 1.15043</strain>
    </source>
</reference>
<keyword evidence="1" id="KW-0624">Polysaccharide degradation</keyword>
<sequence>MSALNRRSLSKMYNLLSLIQKGMEDQIWSIKVFPSEDMISQCNIKANMDRPSLQASDVRDVQAEFVADPFIIQHNLKYYLFFEVFNKGSARGEIGVAISEDGDKWEYQQIVLREKYHLSYPQVFVIGEEIYMLPETTGADRVLLYKAKKFPTEWEIDCELFPGRYLDPSIVKYEEKWWIFAGSEGGNLHLFHSDHLQGPWMQHTQSPMITNDKRITRPGGRLIACGNQLYRYTQDGSQYYGSSVRLFKINKLSEFEYDDEEVSLILHGTNKESDWRKDGMHHIDQLMISNNRWLVAVDGQKTRKRNYFAWKLDRIRSKIFR</sequence>
<evidence type="ECO:0000313" key="5">
    <source>
        <dbReference type="Proteomes" id="UP000615455"/>
    </source>
</evidence>
<dbReference type="PANTHER" id="PTHR43772:SF2">
    <property type="entry name" value="PUTATIVE (AFU_ORTHOLOGUE AFUA_2G04480)-RELATED"/>
    <property type="match status" value="1"/>
</dbReference>
<accession>A0ABQ2BUD7</accession>
<dbReference type="InterPro" id="IPR052176">
    <property type="entry name" value="Glycosyl_Hydrlase_43_Enz"/>
</dbReference>
<evidence type="ECO:0000259" key="3">
    <source>
        <dbReference type="Pfam" id="PF24793"/>
    </source>
</evidence>
<dbReference type="Pfam" id="PF24793">
    <property type="entry name" value="GINT1_N"/>
    <property type="match status" value="1"/>
</dbReference>
<evidence type="ECO:0000256" key="2">
    <source>
        <dbReference type="ARBA" id="ARBA00023277"/>
    </source>
</evidence>
<dbReference type="InterPro" id="IPR056442">
    <property type="entry name" value="GINT1_N"/>
</dbReference>
<name>A0ABQ2BUD7_9BACL</name>
<keyword evidence="2" id="KW-0119">Carbohydrate metabolism</keyword>
<dbReference type="Proteomes" id="UP000615455">
    <property type="component" value="Unassembled WGS sequence"/>
</dbReference>
<dbReference type="SUPFAM" id="SSF75005">
    <property type="entry name" value="Arabinanase/levansucrase/invertase"/>
    <property type="match status" value="1"/>
</dbReference>
<dbReference type="PANTHER" id="PTHR43772">
    <property type="entry name" value="ENDO-1,4-BETA-XYLANASE"/>
    <property type="match status" value="1"/>
</dbReference>
<comment type="caution">
    <text evidence="4">The sequence shown here is derived from an EMBL/GenBank/DDBJ whole genome shotgun (WGS) entry which is preliminary data.</text>
</comment>
<feature type="domain" description="Glucosamine inositolphosphorylceramide transferase 1 N-terminal" evidence="3">
    <location>
        <begin position="60"/>
        <end position="299"/>
    </location>
</feature>
<dbReference type="Gene3D" id="2.115.10.20">
    <property type="entry name" value="Glycosyl hydrolase domain, family 43"/>
    <property type="match status" value="1"/>
</dbReference>
<dbReference type="EMBL" id="BMHE01000005">
    <property type="protein sequence ID" value="GGI46055.1"/>
    <property type="molecule type" value="Genomic_DNA"/>
</dbReference>
<gene>
    <name evidence="4" type="ORF">GCM10008018_15210</name>
</gene>